<keyword evidence="3" id="KW-1185">Reference proteome</keyword>
<name>A0ABW6U6Y7_9ACTN</name>
<dbReference type="SUPFAM" id="SSF111038">
    <property type="entry name" value="YjbQ-like"/>
    <property type="match status" value="1"/>
</dbReference>
<comment type="caution">
    <text evidence="2">The sequence shown here is derived from an EMBL/GenBank/DDBJ whole genome shotgun (WGS) entry which is preliminary data.</text>
</comment>
<comment type="similarity">
    <text evidence="1">Belongs to the UPF0047 family.</text>
</comment>
<evidence type="ECO:0000256" key="1">
    <source>
        <dbReference type="ARBA" id="ARBA00005534"/>
    </source>
</evidence>
<reference evidence="2 3" key="1">
    <citation type="submission" date="2024-10" db="EMBL/GenBank/DDBJ databases">
        <title>The Natural Products Discovery Center: Release of the First 8490 Sequenced Strains for Exploring Actinobacteria Biosynthetic Diversity.</title>
        <authorList>
            <person name="Kalkreuter E."/>
            <person name="Kautsar S.A."/>
            <person name="Yang D."/>
            <person name="Bader C.D."/>
            <person name="Teijaro C.N."/>
            <person name="Fluegel L."/>
            <person name="Davis C.M."/>
            <person name="Simpson J.R."/>
            <person name="Lauterbach L."/>
            <person name="Steele A.D."/>
            <person name="Gui C."/>
            <person name="Meng S."/>
            <person name="Li G."/>
            <person name="Viehrig K."/>
            <person name="Ye F."/>
            <person name="Su P."/>
            <person name="Kiefer A.F."/>
            <person name="Nichols A."/>
            <person name="Cepeda A.J."/>
            <person name="Yan W."/>
            <person name="Fan B."/>
            <person name="Jiang Y."/>
            <person name="Adhikari A."/>
            <person name="Zheng C.-J."/>
            <person name="Schuster L."/>
            <person name="Cowan T.M."/>
            <person name="Smanski M.J."/>
            <person name="Chevrette M.G."/>
            <person name="De Carvalho L.P.S."/>
            <person name="Shen B."/>
        </authorList>
    </citation>
    <scope>NUCLEOTIDE SEQUENCE [LARGE SCALE GENOMIC DNA]</scope>
    <source>
        <strain evidence="2 3">NPDC001650</strain>
    </source>
</reference>
<dbReference type="Proteomes" id="UP001602123">
    <property type="component" value="Unassembled WGS sequence"/>
</dbReference>
<dbReference type="PANTHER" id="PTHR30615:SF8">
    <property type="entry name" value="UPF0047 PROTEIN C4A8.02C"/>
    <property type="match status" value="1"/>
</dbReference>
<dbReference type="InterPro" id="IPR001602">
    <property type="entry name" value="UPF0047_YjbQ-like"/>
</dbReference>
<evidence type="ECO:0000313" key="3">
    <source>
        <dbReference type="Proteomes" id="UP001602123"/>
    </source>
</evidence>
<accession>A0ABW6U6Y7</accession>
<proteinExistence type="inferred from homology"/>
<sequence length="178" mass="19506">MTTVSQPHVNVIHREVLPAGSSIALSARLRVTIDEAESVADLTGHLHDLVAESGVREGTLQVYCAHTTCGLVINENDAALHQDVQALLERLAPHSSTHHYAHDKHRTPAERRIHGERDNGHSHARARLATHPELNIPITAGALYLGRWQAVMLAEFDGPRTRELLVRAHDAAPRTPAV</sequence>
<dbReference type="NCBIfam" id="TIGR00149">
    <property type="entry name" value="TIGR00149_YjbQ"/>
    <property type="match status" value="1"/>
</dbReference>
<protein>
    <submittedName>
        <fullName evidence="2">Secondary thiamine-phosphate synthase enzyme YjbQ</fullName>
    </submittedName>
</protein>
<organism evidence="2 3">
    <name type="scientific">Streptomyces nondiastaticus</name>
    <dbReference type="NCBI Taxonomy" id="3154512"/>
    <lineage>
        <taxon>Bacteria</taxon>
        <taxon>Bacillati</taxon>
        <taxon>Actinomycetota</taxon>
        <taxon>Actinomycetes</taxon>
        <taxon>Kitasatosporales</taxon>
        <taxon>Streptomycetaceae</taxon>
        <taxon>Streptomyces</taxon>
    </lineage>
</organism>
<evidence type="ECO:0000313" key="2">
    <source>
        <dbReference type="EMBL" id="MFF4219087.1"/>
    </source>
</evidence>
<dbReference type="PANTHER" id="PTHR30615">
    <property type="entry name" value="UNCHARACTERIZED PROTEIN YJBQ-RELATED"/>
    <property type="match status" value="1"/>
</dbReference>
<dbReference type="RefSeq" id="WP_388630080.1">
    <property type="nucleotide sequence ID" value="NZ_JBIAUT010000009.1"/>
</dbReference>
<dbReference type="InterPro" id="IPR035917">
    <property type="entry name" value="YjbQ-like_sf"/>
</dbReference>
<gene>
    <name evidence="2" type="ORF">ACFYZM_22770</name>
</gene>
<dbReference type="Pfam" id="PF01894">
    <property type="entry name" value="YjbQ"/>
    <property type="match status" value="1"/>
</dbReference>
<dbReference type="Gene3D" id="2.60.120.460">
    <property type="entry name" value="YjbQ-like"/>
    <property type="match status" value="1"/>
</dbReference>
<dbReference type="EMBL" id="JBIAUT010000009">
    <property type="protein sequence ID" value="MFF4219087.1"/>
    <property type="molecule type" value="Genomic_DNA"/>
</dbReference>